<evidence type="ECO:0000259" key="3">
    <source>
        <dbReference type="Pfam" id="PF13359"/>
    </source>
</evidence>
<evidence type="ECO:0000313" key="4">
    <source>
        <dbReference type="EnsemblMetazoa" id="XP_050517938.1"/>
    </source>
</evidence>
<accession>A0A6P7HHI1</accession>
<gene>
    <name evidence="6" type="primary">LOC114348830</name>
</gene>
<dbReference type="RefSeq" id="XP_028155110.1">
    <property type="nucleotide sequence ID" value="XM_028299309.1"/>
</dbReference>
<dbReference type="InParanoid" id="A0A6P7HHI1"/>
<evidence type="ECO:0000313" key="6">
    <source>
        <dbReference type="RefSeq" id="XP_028155110.1"/>
    </source>
</evidence>
<feature type="domain" description="DDE Tnp4" evidence="3">
    <location>
        <begin position="1"/>
        <end position="80"/>
    </location>
</feature>
<dbReference type="EnsemblMetazoa" id="XM_050661981.1">
    <property type="protein sequence ID" value="XP_050517938.1"/>
    <property type="gene ID" value="LOC126892447"/>
</dbReference>
<dbReference type="Proteomes" id="UP001652700">
    <property type="component" value="Unplaced"/>
</dbReference>
<evidence type="ECO:0000256" key="2">
    <source>
        <dbReference type="ARBA" id="ARBA00022723"/>
    </source>
</evidence>
<dbReference type="EnsemblMetazoa" id="XM_050661982.1">
    <property type="protein sequence ID" value="XP_050517939.1"/>
    <property type="gene ID" value="LOC126892447"/>
</dbReference>
<reference evidence="4" key="2">
    <citation type="submission" date="2025-05" db="UniProtKB">
        <authorList>
            <consortium name="EnsemblMetazoa"/>
        </authorList>
    </citation>
    <scope>IDENTIFICATION</scope>
</reference>
<dbReference type="OrthoDB" id="6723683at2759"/>
<reference evidence="6" key="1">
    <citation type="submission" date="2025-04" db="UniProtKB">
        <authorList>
            <consortium name="RefSeq"/>
        </authorList>
    </citation>
    <scope>IDENTIFICATION</scope>
    <source>
        <tissue evidence="6">Whole insect</tissue>
    </source>
</reference>
<proteinExistence type="predicted"/>
<protein>
    <submittedName>
        <fullName evidence="6">Nuclease HARBI1</fullName>
    </submittedName>
</protein>
<dbReference type="InterPro" id="IPR027806">
    <property type="entry name" value="HARBI1_dom"/>
</dbReference>
<comment type="cofactor">
    <cofactor evidence="1">
        <name>a divalent metal cation</name>
        <dbReference type="ChEBI" id="CHEBI:60240"/>
    </cofactor>
</comment>
<organism evidence="6">
    <name type="scientific">Diabrotica virgifera virgifera</name>
    <name type="common">western corn rootworm</name>
    <dbReference type="NCBI Taxonomy" id="50390"/>
    <lineage>
        <taxon>Eukaryota</taxon>
        <taxon>Metazoa</taxon>
        <taxon>Ecdysozoa</taxon>
        <taxon>Arthropoda</taxon>
        <taxon>Hexapoda</taxon>
        <taxon>Insecta</taxon>
        <taxon>Pterygota</taxon>
        <taxon>Neoptera</taxon>
        <taxon>Endopterygota</taxon>
        <taxon>Coleoptera</taxon>
        <taxon>Polyphaga</taxon>
        <taxon>Cucujiformia</taxon>
        <taxon>Chrysomeloidea</taxon>
        <taxon>Chrysomelidae</taxon>
        <taxon>Galerucinae</taxon>
        <taxon>Diabroticina</taxon>
        <taxon>Diabroticites</taxon>
        <taxon>Diabrotica</taxon>
    </lineage>
</organism>
<evidence type="ECO:0000256" key="1">
    <source>
        <dbReference type="ARBA" id="ARBA00001968"/>
    </source>
</evidence>
<name>A0A6P7HHI1_DIAVI</name>
<sequence length="112" mass="12912">MHDAAIWNMSNASIHMEETYNNNERGFWLLGDSGYPLQPWLLTPVEGAQEGTPEGRYTSAHIHVRNTIERCHCCFESTFPLPFKAPSTTLMSSYSDSYYKFLLCFTQYPYCP</sequence>
<evidence type="ECO:0000313" key="5">
    <source>
        <dbReference type="Proteomes" id="UP001652700"/>
    </source>
</evidence>
<keyword evidence="2" id="KW-0479">Metal-binding</keyword>
<dbReference type="GO" id="GO:0046872">
    <property type="term" value="F:metal ion binding"/>
    <property type="evidence" value="ECO:0007669"/>
    <property type="project" value="UniProtKB-KW"/>
</dbReference>
<keyword evidence="5" id="KW-1185">Reference proteome</keyword>
<dbReference type="Pfam" id="PF13359">
    <property type="entry name" value="DDE_Tnp_4"/>
    <property type="match status" value="1"/>
</dbReference>
<dbReference type="AlphaFoldDB" id="A0A6P7HHI1"/>